<dbReference type="Gene3D" id="3.50.50.60">
    <property type="entry name" value="FAD/NAD(P)-binding domain"/>
    <property type="match status" value="2"/>
</dbReference>
<comment type="caution">
    <text evidence="3">The sequence shown here is derived from an EMBL/GenBank/DDBJ whole genome shotgun (WGS) entry which is preliminary data.</text>
</comment>
<dbReference type="InterPro" id="IPR007867">
    <property type="entry name" value="GMC_OxRtase_C"/>
</dbReference>
<protein>
    <recommendedName>
        <fullName evidence="2">Glucose-methanol-choline oxidoreductase C-terminal domain-containing protein</fullName>
    </recommendedName>
</protein>
<reference evidence="3 4" key="1">
    <citation type="journal article" date="2021" name="BMC Biol.">
        <title>Horizontally acquired antibacterial genes associated with adaptive radiation of ladybird beetles.</title>
        <authorList>
            <person name="Li H.S."/>
            <person name="Tang X.F."/>
            <person name="Huang Y.H."/>
            <person name="Xu Z.Y."/>
            <person name="Chen M.L."/>
            <person name="Du X.Y."/>
            <person name="Qiu B.Y."/>
            <person name="Chen P.T."/>
            <person name="Zhang W."/>
            <person name="Slipinski A."/>
            <person name="Escalona H.E."/>
            <person name="Waterhouse R.M."/>
            <person name="Zwick A."/>
            <person name="Pang H."/>
        </authorList>
    </citation>
    <scope>NUCLEOTIDE SEQUENCE [LARGE SCALE GENOMIC DNA]</scope>
    <source>
        <strain evidence="3">SYSU2018</strain>
    </source>
</reference>
<comment type="similarity">
    <text evidence="1">Belongs to the GMC oxidoreductase family.</text>
</comment>
<organism evidence="3 4">
    <name type="scientific">Cryptolaemus montrouzieri</name>
    <dbReference type="NCBI Taxonomy" id="559131"/>
    <lineage>
        <taxon>Eukaryota</taxon>
        <taxon>Metazoa</taxon>
        <taxon>Ecdysozoa</taxon>
        <taxon>Arthropoda</taxon>
        <taxon>Hexapoda</taxon>
        <taxon>Insecta</taxon>
        <taxon>Pterygota</taxon>
        <taxon>Neoptera</taxon>
        <taxon>Endopterygota</taxon>
        <taxon>Coleoptera</taxon>
        <taxon>Polyphaga</taxon>
        <taxon>Cucujiformia</taxon>
        <taxon>Coccinelloidea</taxon>
        <taxon>Coccinellidae</taxon>
        <taxon>Scymninae</taxon>
        <taxon>Scymnini</taxon>
        <taxon>Cryptolaemus</taxon>
    </lineage>
</organism>
<dbReference type="InterPro" id="IPR036188">
    <property type="entry name" value="FAD/NAD-bd_sf"/>
</dbReference>
<dbReference type="EMBL" id="JABFTP020000042">
    <property type="protein sequence ID" value="KAL3271334.1"/>
    <property type="molecule type" value="Genomic_DNA"/>
</dbReference>
<dbReference type="InterPro" id="IPR012132">
    <property type="entry name" value="GMC_OxRdtase"/>
</dbReference>
<dbReference type="PANTHER" id="PTHR11552:SF208">
    <property type="entry name" value="RE36204P-RELATED"/>
    <property type="match status" value="1"/>
</dbReference>
<feature type="non-terminal residue" evidence="3">
    <location>
        <position position="1"/>
    </location>
</feature>
<dbReference type="SUPFAM" id="SSF54373">
    <property type="entry name" value="FAD-linked reductases, C-terminal domain"/>
    <property type="match status" value="1"/>
</dbReference>
<dbReference type="Gene3D" id="3.30.560.10">
    <property type="entry name" value="Glucose Oxidase, domain 3"/>
    <property type="match status" value="2"/>
</dbReference>
<dbReference type="AlphaFoldDB" id="A0ABD2MY09"/>
<evidence type="ECO:0000313" key="3">
    <source>
        <dbReference type="EMBL" id="KAL3271334.1"/>
    </source>
</evidence>
<accession>A0ABD2MY09</accession>
<dbReference type="Proteomes" id="UP001516400">
    <property type="component" value="Unassembled WGS sequence"/>
</dbReference>
<keyword evidence="4" id="KW-1185">Reference proteome</keyword>
<gene>
    <name evidence="3" type="ORF">HHI36_021822</name>
</gene>
<evidence type="ECO:0000313" key="4">
    <source>
        <dbReference type="Proteomes" id="UP001516400"/>
    </source>
</evidence>
<dbReference type="Pfam" id="PF05199">
    <property type="entry name" value="GMC_oxred_C"/>
    <property type="match status" value="1"/>
</dbReference>
<evidence type="ECO:0000256" key="1">
    <source>
        <dbReference type="ARBA" id="ARBA00010790"/>
    </source>
</evidence>
<name>A0ABD2MY09_9CUCU</name>
<feature type="domain" description="Glucose-methanol-choline oxidoreductase C-terminal" evidence="2">
    <location>
        <begin position="97"/>
        <end position="239"/>
    </location>
</feature>
<dbReference type="SUPFAM" id="SSF51905">
    <property type="entry name" value="FAD/NAD(P)-binding domain"/>
    <property type="match status" value="1"/>
</dbReference>
<sequence length="263" mass="29944">IGPKKHLEELGIPVIQDLPVGQKMYDHLTFPGLLFSVNQSITLKTEDLVSLNSFFEWKNGRGPYTGLGGIADKQFKPYWDPLLEKPGFQVFPMLLYPKSYGFLRLRSRNPLHFPKLYGNFFTDKDDIKTFIAGIRESLRIVESSPALQRYNAGLVPWPIPGCEREVWKSDAYWECGLRRLAFTLHHQITTCKMGPKNDPEATVDHKLKVHGVKRLRVADSSIIPSPIAAHTNVPAIMIGEKAADMIKQDWQTRIEDEVVEIEC</sequence>
<evidence type="ECO:0000259" key="2">
    <source>
        <dbReference type="Pfam" id="PF05199"/>
    </source>
</evidence>
<dbReference type="PANTHER" id="PTHR11552">
    <property type="entry name" value="GLUCOSE-METHANOL-CHOLINE GMC OXIDOREDUCTASE"/>
    <property type="match status" value="1"/>
</dbReference>
<proteinExistence type="inferred from homology"/>